<dbReference type="SMART" id="SM00320">
    <property type="entry name" value="WD40"/>
    <property type="match status" value="3"/>
</dbReference>
<dbReference type="Gene3D" id="2.130.10.10">
    <property type="entry name" value="YVTN repeat-like/Quinoprotein amine dehydrogenase"/>
    <property type="match status" value="2"/>
</dbReference>
<evidence type="ECO:0000256" key="1">
    <source>
        <dbReference type="SAM" id="MobiDB-lite"/>
    </source>
</evidence>
<protein>
    <submittedName>
        <fullName evidence="2">Uncharacterized protein</fullName>
    </submittedName>
</protein>
<comment type="caution">
    <text evidence="2">The sequence shown here is derived from an EMBL/GenBank/DDBJ whole genome shotgun (WGS) entry which is preliminary data.</text>
</comment>
<dbReference type="AlphaFoldDB" id="A0A9P8A5N7"/>
<dbReference type="PANTHER" id="PTHR16220">
    <property type="entry name" value="WD REPEAT PROTEIN 8-RELATED"/>
    <property type="match status" value="1"/>
</dbReference>
<dbReference type="Pfam" id="PF00400">
    <property type="entry name" value="WD40"/>
    <property type="match status" value="1"/>
</dbReference>
<reference evidence="2" key="1">
    <citation type="submission" date="2021-07" db="EMBL/GenBank/DDBJ databases">
        <title>Draft genome of Mortierella alpina, strain LL118, isolated from an aspen leaf litter sample.</title>
        <authorList>
            <person name="Yang S."/>
            <person name="Vinatzer B.A."/>
        </authorList>
    </citation>
    <scope>NUCLEOTIDE SEQUENCE</scope>
    <source>
        <strain evidence="2">LL118</strain>
    </source>
</reference>
<name>A0A9P8A5N7_MORAP</name>
<dbReference type="InterPro" id="IPR036322">
    <property type="entry name" value="WD40_repeat_dom_sf"/>
</dbReference>
<dbReference type="GO" id="GO:0005815">
    <property type="term" value="C:microtubule organizing center"/>
    <property type="evidence" value="ECO:0007669"/>
    <property type="project" value="TreeGrafter"/>
</dbReference>
<dbReference type="PANTHER" id="PTHR16220:SF0">
    <property type="entry name" value="WD REPEAT-CONTAINING PROTEIN WRAP73"/>
    <property type="match status" value="1"/>
</dbReference>
<proteinExistence type="predicted"/>
<evidence type="ECO:0000313" key="3">
    <source>
        <dbReference type="Proteomes" id="UP000717515"/>
    </source>
</evidence>
<feature type="region of interest" description="Disordered" evidence="1">
    <location>
        <begin position="142"/>
        <end position="164"/>
    </location>
</feature>
<evidence type="ECO:0000313" key="2">
    <source>
        <dbReference type="EMBL" id="KAG9324768.1"/>
    </source>
</evidence>
<dbReference type="GO" id="GO:1990810">
    <property type="term" value="P:microtubule anchoring at mitotic spindle pole body"/>
    <property type="evidence" value="ECO:0007669"/>
    <property type="project" value="TreeGrafter"/>
</dbReference>
<dbReference type="InterPro" id="IPR052778">
    <property type="entry name" value="Centrosome-WD_assoc"/>
</dbReference>
<dbReference type="GO" id="GO:1990811">
    <property type="term" value="C:MWP complex"/>
    <property type="evidence" value="ECO:0007669"/>
    <property type="project" value="TreeGrafter"/>
</dbReference>
<dbReference type="InterPro" id="IPR001680">
    <property type="entry name" value="WD40_rpt"/>
</dbReference>
<dbReference type="EMBL" id="JAIFTL010000057">
    <property type="protein sequence ID" value="KAG9324768.1"/>
    <property type="molecule type" value="Genomic_DNA"/>
</dbReference>
<feature type="compositionally biased region" description="Low complexity" evidence="1">
    <location>
        <begin position="147"/>
        <end position="156"/>
    </location>
</feature>
<gene>
    <name evidence="2" type="ORF">KVV02_005359</name>
</gene>
<organism evidence="2 3">
    <name type="scientific">Mortierella alpina</name>
    <name type="common">Oleaginous fungus</name>
    <name type="synonym">Mortierella renispora</name>
    <dbReference type="NCBI Taxonomy" id="64518"/>
    <lineage>
        <taxon>Eukaryota</taxon>
        <taxon>Fungi</taxon>
        <taxon>Fungi incertae sedis</taxon>
        <taxon>Mucoromycota</taxon>
        <taxon>Mortierellomycotina</taxon>
        <taxon>Mortierellomycetes</taxon>
        <taxon>Mortierellales</taxon>
        <taxon>Mortierellaceae</taxon>
        <taxon>Mortierella</taxon>
    </lineage>
</organism>
<sequence>MVVWKSTSFDHAALDGRSPDMDFTEPYKHSQFLTLYSPNGKYLASYHLAQEGFTRLHPSAPIQPHEDGGRGVIIFRFAATMRIMRVIEIRLFRDSLPTVSEIGWSPDSALLLAACPVTGTVLVYSVEDEDFKATITVPGIGHGNSGNSGVSGSVTHSKNDGRNQHPKQLEALRSMGYTPPGAEFLRGVRFSADSRHILIWEENLLRVSIWSLESFSGESSSSLSASHHHQQLQHGQRSKVFAIQHPKAMSRSFVTSFSAPPLSTLGTTATSATGPGSQYVFSLRGDLQYLAIVERRECRDYVSIYGTENYWTRPPVHTFGVADESDGGIKDAEGIAWSPDGRYLVVWENPIYEFKIAVYSLDGRCVGKYEVQPDLDAQLHNGQRSFSSGGGGMGVKSVCWHPGSKLLALGGYDQKIRLLNHLTWKSILEFHHTAHINYGPKTVVWREADSTVAVTGAVRVQGGIECTNAMVDQPTWIPTLQIDTQKPNAKMGVGWCAFNSDGTLFASRNDNMPNVLWIWSMKGLKPVVIIQQQSPIKVIRWDPSSPSRIVWCSGTSRIYSWKHCDTEQGGIVEAIEVPAEGFEVSSLKWCPDGRGLLLLDRDMYCLGFPIEDEDEYTIHDNTASIFSRLR</sequence>
<accession>A0A9P8A5N7</accession>
<dbReference type="SUPFAM" id="SSF69322">
    <property type="entry name" value="Tricorn protease domain 2"/>
    <property type="match status" value="1"/>
</dbReference>
<dbReference type="Proteomes" id="UP000717515">
    <property type="component" value="Unassembled WGS sequence"/>
</dbReference>
<dbReference type="SUPFAM" id="SSF50978">
    <property type="entry name" value="WD40 repeat-like"/>
    <property type="match status" value="1"/>
</dbReference>
<dbReference type="InterPro" id="IPR015943">
    <property type="entry name" value="WD40/YVTN_repeat-like_dom_sf"/>
</dbReference>